<proteinExistence type="predicted"/>
<keyword evidence="3" id="KW-1185">Reference proteome</keyword>
<feature type="compositionally biased region" description="Pro residues" evidence="1">
    <location>
        <begin position="1"/>
        <end position="11"/>
    </location>
</feature>
<name>A0A433P4U0_9FUNG</name>
<dbReference type="AlphaFoldDB" id="A0A433P4U0"/>
<sequence>MSDYRGPPPSPMSRNSRERSMERSYHPSPRYDDRRGPPPMRDARYDPREERYPPGPPPSRDHRGPPPGPPQGPPQIGPTMPMKPSQSTYEAPPMPPSQPPPQPQGHDPSYGYGHQYPDPNAQYPHGIATRPEITKLGNPNFPSLKSSCPLAPYPTDPNAQAQAYYGQYPQDPSVIGMNGYGAPAPVPPQGQYPYTSAPAQQYQGWADPNAQSYLNTLPLQVMSFGSRDMGRHTSVPLPT</sequence>
<dbReference type="Proteomes" id="UP000274822">
    <property type="component" value="Unassembled WGS sequence"/>
</dbReference>
<comment type="caution">
    <text evidence="2">The sequence shown here is derived from an EMBL/GenBank/DDBJ whole genome shotgun (WGS) entry which is preliminary data.</text>
</comment>
<accession>A0A433P4U0</accession>
<evidence type="ECO:0000313" key="3">
    <source>
        <dbReference type="Proteomes" id="UP000274822"/>
    </source>
</evidence>
<feature type="compositionally biased region" description="Pro residues" evidence="1">
    <location>
        <begin position="65"/>
        <end position="76"/>
    </location>
</feature>
<feature type="region of interest" description="Disordered" evidence="1">
    <location>
        <begin position="1"/>
        <end position="140"/>
    </location>
</feature>
<protein>
    <submittedName>
        <fullName evidence="2">Uncharacterized protein</fullName>
    </submittedName>
</protein>
<organism evidence="2 3">
    <name type="scientific">Jimgerdemannia flammicorona</name>
    <dbReference type="NCBI Taxonomy" id="994334"/>
    <lineage>
        <taxon>Eukaryota</taxon>
        <taxon>Fungi</taxon>
        <taxon>Fungi incertae sedis</taxon>
        <taxon>Mucoromycota</taxon>
        <taxon>Mucoromycotina</taxon>
        <taxon>Endogonomycetes</taxon>
        <taxon>Endogonales</taxon>
        <taxon>Endogonaceae</taxon>
        <taxon>Jimgerdemannia</taxon>
    </lineage>
</organism>
<gene>
    <name evidence="2" type="ORF">BC938DRAFT_478753</name>
</gene>
<evidence type="ECO:0000256" key="1">
    <source>
        <dbReference type="SAM" id="MobiDB-lite"/>
    </source>
</evidence>
<dbReference type="EMBL" id="RBNJ01034310">
    <property type="protein sequence ID" value="RUS12561.1"/>
    <property type="molecule type" value="Genomic_DNA"/>
</dbReference>
<reference evidence="2 3" key="1">
    <citation type="journal article" date="2018" name="New Phytol.">
        <title>Phylogenomics of Endogonaceae and evolution of mycorrhizas within Mucoromycota.</title>
        <authorList>
            <person name="Chang Y."/>
            <person name="Desiro A."/>
            <person name="Na H."/>
            <person name="Sandor L."/>
            <person name="Lipzen A."/>
            <person name="Clum A."/>
            <person name="Barry K."/>
            <person name="Grigoriev I.V."/>
            <person name="Martin F.M."/>
            <person name="Stajich J.E."/>
            <person name="Smith M.E."/>
            <person name="Bonito G."/>
            <person name="Spatafora J.W."/>
        </authorList>
    </citation>
    <scope>NUCLEOTIDE SEQUENCE [LARGE SCALE GENOMIC DNA]</scope>
    <source>
        <strain evidence="2 3">AD002</strain>
    </source>
</reference>
<feature type="compositionally biased region" description="Basic and acidic residues" evidence="1">
    <location>
        <begin position="15"/>
        <end position="52"/>
    </location>
</feature>
<evidence type="ECO:0000313" key="2">
    <source>
        <dbReference type="EMBL" id="RUS12561.1"/>
    </source>
</evidence>
<feature type="compositionally biased region" description="Pro residues" evidence="1">
    <location>
        <begin position="92"/>
        <end position="103"/>
    </location>
</feature>